<dbReference type="InterPro" id="IPR036236">
    <property type="entry name" value="Znf_C2H2_sf"/>
</dbReference>
<feature type="compositionally biased region" description="Pro residues" evidence="2">
    <location>
        <begin position="193"/>
        <end position="204"/>
    </location>
</feature>
<feature type="region of interest" description="Disordered" evidence="2">
    <location>
        <begin position="192"/>
        <end position="583"/>
    </location>
</feature>
<dbReference type="Gene3D" id="3.30.160.60">
    <property type="entry name" value="Classic Zinc Finger"/>
    <property type="match status" value="1"/>
</dbReference>
<keyword evidence="1" id="KW-0863">Zinc-finger</keyword>
<keyword evidence="1" id="KW-0479">Metal-binding</keyword>
<dbReference type="InterPro" id="IPR013087">
    <property type="entry name" value="Znf_C2H2_type"/>
</dbReference>
<proteinExistence type="predicted"/>
<sequence>MQRVMSQESNGSANTATPPATAPSNLIAPISTNLQPSSPASGSAGVSTPKARQARLSAEGGLAQDLEELQVRSPMAMAGMDPPTPIHAEEGDVGMADGSGHGHERSYSGSTESSSFGSFGQLPSQFGSVYGAEGFATAPSHVSPYNYNMPKTDSPEFSMTPAAAAAIAAADEAIKQLNGTSTVYQGYQGVPSIPGPQPLQPPGTMPLENPYQLPRGYANFVKPQNKDDPAGVSRQSSTSSSTTEASTSSEESDLCIPRIEWVDKDVGVGAGTPQSWANGFFTPYQPHRIAPARMPPPASTNRVSSPRNKNLASPTAGPSQPALPVGASAHTPSGLGQSSALPTGIAPEAMDEDDDDQTIGQRDKSPTSDSSHSSQSGLDLLLRAVTHSSNGKDMGEDHAPAPALPQSPPVHEGKGKRKAGSEAVDQWRNSGIPTGVGAKGKGAKPEVPLAGPPSKKRRRSSAVDEETHIDPSLRDDGGQVEHKPHSHAQTYAPLEEEMEEESSEPDDGASEGDSEYGGDGKVKKGGAGAARGRGGAKRAVRGRGSASHNATAGSSKGGTPAASGGKRGKKTDSPSAAVKGARRESAAAQMGIMVANGVQCDYTNPLPPYNRCQDVFTRKYDLPRHMARHARREGELVYEGKLAADKALLWATIKDRPKVSCEHCGESFTRMDALKRHQAKQHH</sequence>
<dbReference type="AlphaFoldDB" id="A0AA38HGZ5"/>
<feature type="compositionally biased region" description="Low complexity" evidence="2">
    <location>
        <begin position="36"/>
        <end position="45"/>
    </location>
</feature>
<feature type="compositionally biased region" description="Low complexity" evidence="2">
    <location>
        <begin position="367"/>
        <end position="382"/>
    </location>
</feature>
<dbReference type="SMART" id="SM00355">
    <property type="entry name" value="ZnF_C2H2"/>
    <property type="match status" value="2"/>
</dbReference>
<feature type="compositionally biased region" description="Polar residues" evidence="2">
    <location>
        <begin position="1"/>
        <end position="14"/>
    </location>
</feature>
<reference evidence="4" key="1">
    <citation type="journal article" date="2022" name="G3 (Bethesda)">
        <title>High quality genome of the basidiomycete yeast Dioszegia hungarica PDD-24b-2 isolated from cloud water.</title>
        <authorList>
            <person name="Jarrige D."/>
            <person name="Haridas S."/>
            <person name="Bleykasten-Grosshans C."/>
            <person name="Joly M."/>
            <person name="Nadalig T."/>
            <person name="Sancelme M."/>
            <person name="Vuilleumier S."/>
            <person name="Grigoriev I.V."/>
            <person name="Amato P."/>
            <person name="Bringel F."/>
        </authorList>
    </citation>
    <scope>NUCLEOTIDE SEQUENCE</scope>
    <source>
        <strain evidence="4">PDD-24b-2</strain>
    </source>
</reference>
<evidence type="ECO:0000256" key="1">
    <source>
        <dbReference type="PROSITE-ProRule" id="PRU00042"/>
    </source>
</evidence>
<dbReference type="PROSITE" id="PS50157">
    <property type="entry name" value="ZINC_FINGER_C2H2_2"/>
    <property type="match status" value="1"/>
</dbReference>
<protein>
    <recommendedName>
        <fullName evidence="3">C2H2-type domain-containing protein</fullName>
    </recommendedName>
</protein>
<feature type="region of interest" description="Disordered" evidence="2">
    <location>
        <begin position="1"/>
        <end position="119"/>
    </location>
</feature>
<evidence type="ECO:0000313" key="5">
    <source>
        <dbReference type="Proteomes" id="UP001164286"/>
    </source>
</evidence>
<feature type="compositionally biased region" description="Low complexity" evidence="2">
    <location>
        <begin position="236"/>
        <end position="249"/>
    </location>
</feature>
<name>A0AA38HGZ5_9TREE</name>
<keyword evidence="1" id="KW-0862">Zinc</keyword>
<feature type="compositionally biased region" description="Low complexity" evidence="2">
    <location>
        <begin position="107"/>
        <end position="119"/>
    </location>
</feature>
<dbReference type="SUPFAM" id="SSF57667">
    <property type="entry name" value="beta-beta-alpha zinc fingers"/>
    <property type="match status" value="1"/>
</dbReference>
<dbReference type="Proteomes" id="UP001164286">
    <property type="component" value="Unassembled WGS sequence"/>
</dbReference>
<dbReference type="EMBL" id="JAKWFO010000002">
    <property type="protein sequence ID" value="KAI9638829.1"/>
    <property type="molecule type" value="Genomic_DNA"/>
</dbReference>
<evidence type="ECO:0000313" key="4">
    <source>
        <dbReference type="EMBL" id="KAI9638829.1"/>
    </source>
</evidence>
<feature type="compositionally biased region" description="Gly residues" evidence="2">
    <location>
        <begin position="517"/>
        <end position="533"/>
    </location>
</feature>
<dbReference type="PROSITE" id="PS00028">
    <property type="entry name" value="ZINC_FINGER_C2H2_1"/>
    <property type="match status" value="1"/>
</dbReference>
<comment type="caution">
    <text evidence="4">The sequence shown here is derived from an EMBL/GenBank/DDBJ whole genome shotgun (WGS) entry which is preliminary data.</text>
</comment>
<accession>A0AA38HGZ5</accession>
<keyword evidence="5" id="KW-1185">Reference proteome</keyword>
<dbReference type="GeneID" id="77725649"/>
<feature type="compositionally biased region" description="Basic and acidic residues" evidence="2">
    <location>
        <begin position="461"/>
        <end position="483"/>
    </location>
</feature>
<gene>
    <name evidence="4" type="ORF">MKK02DRAFT_21684</name>
</gene>
<feature type="compositionally biased region" description="Polar residues" evidence="2">
    <location>
        <begin position="299"/>
        <end position="318"/>
    </location>
</feature>
<feature type="compositionally biased region" description="Polar residues" evidence="2">
    <location>
        <begin position="330"/>
        <end position="341"/>
    </location>
</feature>
<dbReference type="GO" id="GO:0008270">
    <property type="term" value="F:zinc ion binding"/>
    <property type="evidence" value="ECO:0007669"/>
    <property type="project" value="UniProtKB-KW"/>
</dbReference>
<organism evidence="4 5">
    <name type="scientific">Dioszegia hungarica</name>
    <dbReference type="NCBI Taxonomy" id="4972"/>
    <lineage>
        <taxon>Eukaryota</taxon>
        <taxon>Fungi</taxon>
        <taxon>Dikarya</taxon>
        <taxon>Basidiomycota</taxon>
        <taxon>Agaricomycotina</taxon>
        <taxon>Tremellomycetes</taxon>
        <taxon>Tremellales</taxon>
        <taxon>Bulleribasidiaceae</taxon>
        <taxon>Dioszegia</taxon>
    </lineage>
</organism>
<feature type="domain" description="C2H2-type" evidence="3">
    <location>
        <begin position="659"/>
        <end position="683"/>
    </location>
</feature>
<evidence type="ECO:0000259" key="3">
    <source>
        <dbReference type="PROSITE" id="PS50157"/>
    </source>
</evidence>
<feature type="compositionally biased region" description="Acidic residues" evidence="2">
    <location>
        <begin position="494"/>
        <end position="516"/>
    </location>
</feature>
<dbReference type="RefSeq" id="XP_052948606.1">
    <property type="nucleotide sequence ID" value="XM_053086448.1"/>
</dbReference>
<evidence type="ECO:0000256" key="2">
    <source>
        <dbReference type="SAM" id="MobiDB-lite"/>
    </source>
</evidence>